<dbReference type="InterPro" id="IPR006941">
    <property type="entry name" value="RNase_CAF1"/>
</dbReference>
<dbReference type="SUPFAM" id="SSF53098">
    <property type="entry name" value="Ribonuclease H-like"/>
    <property type="match status" value="1"/>
</dbReference>
<proteinExistence type="inferred from homology"/>
<dbReference type="PANTHER" id="PTHR15092">
    <property type="entry name" value="POLY A -SPECIFIC RIBONUCLEASE/TARGET OF EGR1, MEMBER 1"/>
    <property type="match status" value="1"/>
</dbReference>
<dbReference type="GO" id="GO:0000175">
    <property type="term" value="F:3'-5'-RNA exonuclease activity"/>
    <property type="evidence" value="ECO:0007669"/>
    <property type="project" value="TreeGrafter"/>
</dbReference>
<evidence type="ECO:0000313" key="3">
    <source>
        <dbReference type="EMBL" id="QDS74780.1"/>
    </source>
</evidence>
<dbReference type="OrthoDB" id="1432093at2759"/>
<accession>A0A517LGL2</accession>
<feature type="region of interest" description="Disordered" evidence="2">
    <location>
        <begin position="519"/>
        <end position="618"/>
    </location>
</feature>
<feature type="region of interest" description="Disordered" evidence="2">
    <location>
        <begin position="452"/>
        <end position="485"/>
    </location>
</feature>
<dbReference type="InterPro" id="IPR051181">
    <property type="entry name" value="CAF1_poly(A)_ribonucleases"/>
</dbReference>
<evidence type="ECO:0000256" key="2">
    <source>
        <dbReference type="SAM" id="MobiDB-lite"/>
    </source>
</evidence>
<dbReference type="InterPro" id="IPR036397">
    <property type="entry name" value="RNaseH_sf"/>
</dbReference>
<feature type="compositionally biased region" description="Acidic residues" evidence="2">
    <location>
        <begin position="454"/>
        <end position="466"/>
    </location>
</feature>
<sequence length="658" mass="74680">MDVDKVAFYPRLLPILEDLSNAHFVSLDFELSGIASKQPGTLRQKQTIQERYAEAKEAAERYRIIQVGLTCVGQCDDAGREQYVVKTSNFPLNPSLDMDVGKELDLERIFSFQSGAVDFLLKNNFDLSQPFSRGVSYLSRVEGDTAKQKARDRGDKSRFDDIGTAEDDIQTTQFLDKVRAEIKEWRKAGKLDELLIMSRTLHWEKVITPDLSSFDRRLVHQLVRSEYKGELMTIGRHNCIVIKRVDLQREARYQKERIKRVKTQVAHLTGFRWIIEALTGGSLHEIELSWFAKDPIDGSDIFFDEQDFSARFNRVKAHLKLRRPVLVGHNLFTDLIYLYQSFIGQLPNTVSEFRLRIHDLFPTIVDTKYLATHNCGNINPASSLEQIEETLRMQEIPVIHTHPHHTKYVNKEAFHEAGYDSLLTARVMILLSANLEAAGTYVPEVVEIRATSPSDDDYDTAPEELDDKSYCEGPDGDGPTPIIDLKMKQSPTKQRPFDALQALHDSEGESLGVYQAMTNSVAPKSDRSRKKTNGSRTTVSSSRFATGTMFDALVDKDSSPERTSNTAVRPNKAMGKAHQKKSSLNPAAPSFGSPSSWATKRTSDFRSATASEEIREKDNEVQPLMPPFECDFWRVYANKLRVFGTVERFLDLDPLRAR</sequence>
<keyword evidence="4" id="KW-1185">Reference proteome</keyword>
<evidence type="ECO:0000313" key="4">
    <source>
        <dbReference type="Proteomes" id="UP000316270"/>
    </source>
</evidence>
<dbReference type="EMBL" id="CP042196">
    <property type="protein sequence ID" value="QDS74780.1"/>
    <property type="molecule type" value="Genomic_DNA"/>
</dbReference>
<evidence type="ECO:0000256" key="1">
    <source>
        <dbReference type="ARBA" id="ARBA00008372"/>
    </source>
</evidence>
<dbReference type="STRING" id="50376.A0A517LGL2"/>
<dbReference type="Pfam" id="PF04857">
    <property type="entry name" value="CAF1"/>
    <property type="match status" value="1"/>
</dbReference>
<dbReference type="Gene3D" id="3.30.420.10">
    <property type="entry name" value="Ribonuclease H-like superfamily/Ribonuclease H"/>
    <property type="match status" value="2"/>
</dbReference>
<dbReference type="GO" id="GO:0000289">
    <property type="term" value="P:nuclear-transcribed mRNA poly(A) tail shortening"/>
    <property type="evidence" value="ECO:0007669"/>
    <property type="project" value="TreeGrafter"/>
</dbReference>
<gene>
    <name evidence="3" type="ORF">FKW77_001842</name>
</gene>
<feature type="compositionally biased region" description="Polar residues" evidence="2">
    <location>
        <begin position="592"/>
        <end position="610"/>
    </location>
</feature>
<comment type="similarity">
    <text evidence="1">Belongs to the CAF1 family.</text>
</comment>
<name>A0A517LGL2_9PEZI</name>
<dbReference type="PANTHER" id="PTHR15092:SF22">
    <property type="entry name" value="POLY(A)-SPECIFIC RIBONUCLEASE PNLDC1"/>
    <property type="match status" value="1"/>
</dbReference>
<dbReference type="GO" id="GO:1990431">
    <property type="term" value="P:priRNA 3'-end processing"/>
    <property type="evidence" value="ECO:0007669"/>
    <property type="project" value="TreeGrafter"/>
</dbReference>
<dbReference type="InterPro" id="IPR012337">
    <property type="entry name" value="RNaseH-like_sf"/>
</dbReference>
<protein>
    <submittedName>
        <fullName evidence="3">Uncharacterized protein</fullName>
    </submittedName>
</protein>
<feature type="compositionally biased region" description="Polar residues" evidence="2">
    <location>
        <begin position="534"/>
        <end position="545"/>
    </location>
</feature>
<dbReference type="AlphaFoldDB" id="A0A517LGL2"/>
<reference evidence="3 4" key="1">
    <citation type="submission" date="2019-07" db="EMBL/GenBank/DDBJ databases">
        <title>Finished genome of Venturia effusa.</title>
        <authorList>
            <person name="Young C.A."/>
            <person name="Cox M.P."/>
            <person name="Ganley A.R.D."/>
            <person name="David W.J."/>
        </authorList>
    </citation>
    <scope>NUCLEOTIDE SEQUENCE [LARGE SCALE GENOMIC DNA]</scope>
    <source>
        <strain evidence="4">albino</strain>
    </source>
</reference>
<dbReference type="GO" id="GO:0005634">
    <property type="term" value="C:nucleus"/>
    <property type="evidence" value="ECO:0007669"/>
    <property type="project" value="TreeGrafter"/>
</dbReference>
<organism evidence="3 4">
    <name type="scientific">Venturia effusa</name>
    <dbReference type="NCBI Taxonomy" id="50376"/>
    <lineage>
        <taxon>Eukaryota</taxon>
        <taxon>Fungi</taxon>
        <taxon>Dikarya</taxon>
        <taxon>Ascomycota</taxon>
        <taxon>Pezizomycotina</taxon>
        <taxon>Dothideomycetes</taxon>
        <taxon>Pleosporomycetidae</taxon>
        <taxon>Venturiales</taxon>
        <taxon>Venturiaceae</taxon>
        <taxon>Venturia</taxon>
    </lineage>
</organism>
<dbReference type="GO" id="GO:0003723">
    <property type="term" value="F:RNA binding"/>
    <property type="evidence" value="ECO:0007669"/>
    <property type="project" value="TreeGrafter"/>
</dbReference>
<dbReference type="GO" id="GO:1990432">
    <property type="term" value="P:siRNA 3'-end processing"/>
    <property type="evidence" value="ECO:0007669"/>
    <property type="project" value="TreeGrafter"/>
</dbReference>
<dbReference type="Proteomes" id="UP000316270">
    <property type="component" value="Chromosome 12"/>
</dbReference>